<accession>A0AAD3S794</accession>
<dbReference type="EMBL" id="BSYO01000006">
    <property type="protein sequence ID" value="GMH05800.1"/>
    <property type="molecule type" value="Genomic_DNA"/>
</dbReference>
<dbReference type="Proteomes" id="UP001279734">
    <property type="component" value="Unassembled WGS sequence"/>
</dbReference>
<evidence type="ECO:0000256" key="1">
    <source>
        <dbReference type="SAM" id="MobiDB-lite"/>
    </source>
</evidence>
<name>A0AAD3S794_NEPGR</name>
<evidence type="ECO:0000313" key="2">
    <source>
        <dbReference type="EMBL" id="GMH05800.1"/>
    </source>
</evidence>
<protein>
    <submittedName>
        <fullName evidence="2">Uncharacterized protein</fullName>
    </submittedName>
</protein>
<feature type="region of interest" description="Disordered" evidence="1">
    <location>
        <begin position="1"/>
        <end position="22"/>
    </location>
</feature>
<reference evidence="2" key="1">
    <citation type="submission" date="2023-05" db="EMBL/GenBank/DDBJ databases">
        <title>Nepenthes gracilis genome sequencing.</title>
        <authorList>
            <person name="Fukushima K."/>
        </authorList>
    </citation>
    <scope>NUCLEOTIDE SEQUENCE</scope>
    <source>
        <strain evidence="2">SING2019-196</strain>
    </source>
</reference>
<dbReference type="AlphaFoldDB" id="A0AAD3S794"/>
<gene>
    <name evidence="2" type="ORF">Nepgr_007640</name>
</gene>
<proteinExistence type="predicted"/>
<evidence type="ECO:0000313" key="3">
    <source>
        <dbReference type="Proteomes" id="UP001279734"/>
    </source>
</evidence>
<keyword evidence="3" id="KW-1185">Reference proteome</keyword>
<sequence length="91" mass="10005">MGSKETDWPNSRSDTNWAEAGDKVDMAATNWVARGRPAGQPSSNEVTVQEAIQQRSISSDNIAVPAISLWILLDSVPFCHSNHKHEQNIGF</sequence>
<comment type="caution">
    <text evidence="2">The sequence shown here is derived from an EMBL/GenBank/DDBJ whole genome shotgun (WGS) entry which is preliminary data.</text>
</comment>
<organism evidence="2 3">
    <name type="scientific">Nepenthes gracilis</name>
    <name type="common">Slender pitcher plant</name>
    <dbReference type="NCBI Taxonomy" id="150966"/>
    <lineage>
        <taxon>Eukaryota</taxon>
        <taxon>Viridiplantae</taxon>
        <taxon>Streptophyta</taxon>
        <taxon>Embryophyta</taxon>
        <taxon>Tracheophyta</taxon>
        <taxon>Spermatophyta</taxon>
        <taxon>Magnoliopsida</taxon>
        <taxon>eudicotyledons</taxon>
        <taxon>Gunneridae</taxon>
        <taxon>Pentapetalae</taxon>
        <taxon>Caryophyllales</taxon>
        <taxon>Nepenthaceae</taxon>
        <taxon>Nepenthes</taxon>
    </lineage>
</organism>